<dbReference type="InterPro" id="IPR002401">
    <property type="entry name" value="Cyt_P450_E_grp-I"/>
</dbReference>
<evidence type="ECO:0000256" key="4">
    <source>
        <dbReference type="ARBA" id="ARBA00010617"/>
    </source>
</evidence>
<dbReference type="AlphaFoldDB" id="A0A2I3SRC4"/>
<dbReference type="Pfam" id="PF00067">
    <property type="entry name" value="p450"/>
    <property type="match status" value="1"/>
</dbReference>
<evidence type="ECO:0000256" key="11">
    <source>
        <dbReference type="ARBA" id="ARBA00023033"/>
    </source>
</evidence>
<dbReference type="Gene3D" id="1.10.630.10">
    <property type="entry name" value="Cytochrome P450"/>
    <property type="match status" value="1"/>
</dbReference>
<evidence type="ECO:0000313" key="15">
    <source>
        <dbReference type="Ensembl" id="ENSPTRP00000065106.1"/>
    </source>
</evidence>
<dbReference type="GO" id="GO:0020037">
    <property type="term" value="F:heme binding"/>
    <property type="evidence" value="ECO:0000318"/>
    <property type="project" value="GO_Central"/>
</dbReference>
<keyword evidence="10 13" id="KW-0408">Iron</keyword>
<keyword evidence="6 13" id="KW-0479">Metal-binding</keyword>
<dbReference type="GO" id="GO:0005789">
    <property type="term" value="C:endoplasmic reticulum membrane"/>
    <property type="evidence" value="ECO:0007669"/>
    <property type="project" value="UniProtKB-SubCell"/>
</dbReference>
<dbReference type="PANTHER" id="PTHR24300:SF275">
    <property type="entry name" value="CYTOCHROME P450 2F1"/>
    <property type="match status" value="1"/>
</dbReference>
<dbReference type="PRINTS" id="PR01957">
    <property type="entry name" value="EP450ICYP2F"/>
</dbReference>
<organism evidence="16 17">
    <name type="scientific">Pan troglodytes</name>
    <name type="common">Chimpanzee</name>
    <dbReference type="NCBI Taxonomy" id="9598"/>
    <lineage>
        <taxon>Eukaryota</taxon>
        <taxon>Metazoa</taxon>
        <taxon>Chordata</taxon>
        <taxon>Craniata</taxon>
        <taxon>Vertebrata</taxon>
        <taxon>Euteleostomi</taxon>
        <taxon>Mammalia</taxon>
        <taxon>Eutheria</taxon>
        <taxon>Euarchontoglires</taxon>
        <taxon>Primates</taxon>
        <taxon>Haplorrhini</taxon>
        <taxon>Catarrhini</taxon>
        <taxon>Hominidae</taxon>
        <taxon>Pan</taxon>
    </lineage>
</organism>
<keyword evidence="14" id="KW-0812">Transmembrane</keyword>
<dbReference type="Ensembl" id="ENSPTRT00000086799.1">
    <property type="protein sequence ID" value="ENSPTRP00000065106.1"/>
    <property type="gene ID" value="ENSPTRG00000047387.1"/>
</dbReference>
<dbReference type="InterPro" id="IPR036396">
    <property type="entry name" value="Cyt_P450_sf"/>
</dbReference>
<keyword evidence="9" id="KW-0560">Oxidoreductase</keyword>
<keyword evidence="12 14" id="KW-0472">Membrane</keyword>
<evidence type="ECO:0000256" key="3">
    <source>
        <dbReference type="ARBA" id="ARBA00004406"/>
    </source>
</evidence>
<evidence type="ECO:0008006" key="18">
    <source>
        <dbReference type="Google" id="ProtNLM"/>
    </source>
</evidence>
<dbReference type="GO" id="GO:0005737">
    <property type="term" value="C:cytoplasm"/>
    <property type="evidence" value="ECO:0000318"/>
    <property type="project" value="GO_Central"/>
</dbReference>
<evidence type="ECO:0000256" key="5">
    <source>
        <dbReference type="ARBA" id="ARBA00022617"/>
    </source>
</evidence>
<evidence type="ECO:0000256" key="12">
    <source>
        <dbReference type="ARBA" id="ARBA00023136"/>
    </source>
</evidence>
<evidence type="ECO:0000313" key="16">
    <source>
        <dbReference type="Ensembl" id="ENSPTRP00000079576.1"/>
    </source>
</evidence>
<keyword evidence="7" id="KW-0256">Endoplasmic reticulum</keyword>
<dbReference type="GO" id="GO:0016712">
    <property type="term" value="F:oxidoreductase activity, acting on paired donors, with incorporation or reduction of molecular oxygen, reduced flavin or flavoprotein as one donor, and incorporation of one atom of oxygen"/>
    <property type="evidence" value="ECO:0000318"/>
    <property type="project" value="GO_Central"/>
</dbReference>
<dbReference type="InterPro" id="IPR001128">
    <property type="entry name" value="Cyt_P450"/>
</dbReference>
<reference evidence="15 17" key="1">
    <citation type="journal article" date="2005" name="Nature">
        <title>Initial sequence of the chimpanzee genome and comparison with the human genome.</title>
        <authorList>
            <consortium name="Chimpanzee sequencing and analysis consortium"/>
        </authorList>
    </citation>
    <scope>NUCLEOTIDE SEQUENCE [LARGE SCALE GENOMIC DNA]</scope>
</reference>
<dbReference type="PRINTS" id="PR02045">
    <property type="entry name" value="F138DOMAIN"/>
</dbReference>
<keyword evidence="5 13" id="KW-0349">Heme</keyword>
<evidence type="ECO:0000256" key="1">
    <source>
        <dbReference type="ARBA" id="ARBA00001971"/>
    </source>
</evidence>
<reference evidence="16" key="2">
    <citation type="submission" date="2025-05" db="UniProtKB">
        <authorList>
            <consortium name="Ensembl"/>
        </authorList>
    </citation>
    <scope>IDENTIFICATION</scope>
</reference>
<dbReference type="GO" id="GO:0019825">
    <property type="term" value="F:oxygen binding"/>
    <property type="evidence" value="ECO:0007669"/>
    <property type="project" value="InterPro"/>
</dbReference>
<keyword evidence="14" id="KW-1133">Transmembrane helix</keyword>
<accession>A0A2I3SRC4</accession>
<dbReference type="SUPFAM" id="SSF48264">
    <property type="entry name" value="Cytochrome P450"/>
    <property type="match status" value="1"/>
</dbReference>
<dbReference type="GO" id="GO:0005506">
    <property type="term" value="F:iron ion binding"/>
    <property type="evidence" value="ECO:0007669"/>
    <property type="project" value="InterPro"/>
</dbReference>
<evidence type="ECO:0000256" key="7">
    <source>
        <dbReference type="ARBA" id="ARBA00022824"/>
    </source>
</evidence>
<dbReference type="GO" id="GO:0008392">
    <property type="term" value="F:arachidonate epoxygenase activity"/>
    <property type="evidence" value="ECO:0000318"/>
    <property type="project" value="GO_Central"/>
</dbReference>
<comment type="subcellular location">
    <subcellularLocation>
        <location evidence="3">Endoplasmic reticulum membrane</location>
        <topology evidence="3">Peripheral membrane protein</topology>
    </subcellularLocation>
    <subcellularLocation>
        <location evidence="2">Microsome membrane</location>
        <topology evidence="2">Peripheral membrane protein</topology>
    </subcellularLocation>
</comment>
<dbReference type="Bgee" id="ENSPTRG00000047387">
    <property type="expression patterns" value="Expressed in colon and 8 other cell types or tissues"/>
</dbReference>
<name>A0A2I3SRC4_PANTR</name>
<evidence type="ECO:0000256" key="14">
    <source>
        <dbReference type="SAM" id="Phobius"/>
    </source>
</evidence>
<evidence type="ECO:0000256" key="9">
    <source>
        <dbReference type="ARBA" id="ARBA00023002"/>
    </source>
</evidence>
<sequence length="417" mass="47189">PRSKIIIWGLFVYLFVCLFVSSLLLPRLECGGMVLAHCSLDLLSSTDSPTLASQVAGITGMCHHIQLILLTFYREGRLPDPFHSSPSGEPFDPTFVLSRSGSNIICSVLFGSRFDYDDERLLTIIHLINDNFQIMSSPWGELYDIFPSLLDWVPGPHQRIFQNFKCLRDLIAHSVHDHQASLDPRSPRDFIHCFLTKMAEKKEDPLSHFHMDTLLMTTHNLLFGGTETVGTTLRHAFLALMKYPKVQAHVQEEIDLVVGRARLPALKDRAAMPYTDAVIHEVQRFADIIPMNLPHRITRDTAFHGFLIPKGTDVITLLNTVHYDPSQFLMPQEFNPEHFLDANQSFKKSPAFMPFLAGRRLCLGESLARMELFLYLTAILQSFSLQPLGAPEDIDLTPLSSGLGNLPRPFQLCLRPR</sequence>
<dbReference type="GO" id="GO:0006805">
    <property type="term" value="P:xenobiotic metabolic process"/>
    <property type="evidence" value="ECO:0000318"/>
    <property type="project" value="GO_Central"/>
</dbReference>
<dbReference type="EMBL" id="AC194534">
    <property type="status" value="NOT_ANNOTATED_CDS"/>
    <property type="molecule type" value="Genomic_DNA"/>
</dbReference>
<evidence type="ECO:0000256" key="6">
    <source>
        <dbReference type="ARBA" id="ARBA00022723"/>
    </source>
</evidence>
<proteinExistence type="inferred from homology"/>
<evidence type="ECO:0000256" key="13">
    <source>
        <dbReference type="PIRSR" id="PIRSR602401-1"/>
    </source>
</evidence>
<dbReference type="FunFam" id="1.10.630.10:FF:000238">
    <property type="entry name" value="Cytochrome P450 2A6"/>
    <property type="match status" value="1"/>
</dbReference>
<keyword evidence="17" id="KW-1185">Reference proteome</keyword>
<dbReference type="PANTHER" id="PTHR24300">
    <property type="entry name" value="CYTOCHROME P450 508A4-RELATED"/>
    <property type="match status" value="1"/>
</dbReference>
<keyword evidence="11" id="KW-0503">Monooxygenase</keyword>
<dbReference type="Proteomes" id="UP000002277">
    <property type="component" value="Chromosome 19"/>
</dbReference>
<dbReference type="PRINTS" id="PR00463">
    <property type="entry name" value="EP450I"/>
</dbReference>
<feature type="transmembrane region" description="Helical" evidence="14">
    <location>
        <begin position="6"/>
        <end position="25"/>
    </location>
</feature>
<keyword evidence="8" id="KW-0492">Microsome</keyword>
<evidence type="ECO:0000256" key="10">
    <source>
        <dbReference type="ARBA" id="ARBA00023004"/>
    </source>
</evidence>
<evidence type="ECO:0000313" key="17">
    <source>
        <dbReference type="Proteomes" id="UP000002277"/>
    </source>
</evidence>
<comment type="cofactor">
    <cofactor evidence="1 13">
        <name>heme</name>
        <dbReference type="ChEBI" id="CHEBI:30413"/>
    </cofactor>
</comment>
<dbReference type="Ensembl" id="ENSPTRT00000102667.1">
    <property type="protein sequence ID" value="ENSPTRP00000079576.1"/>
    <property type="gene ID" value="ENSPTRG00000049904.1"/>
</dbReference>
<dbReference type="GeneTree" id="ENSGT00940000162522"/>
<dbReference type="GO" id="GO:0019373">
    <property type="term" value="P:epoxygenase P450 pathway"/>
    <property type="evidence" value="ECO:0000318"/>
    <property type="project" value="GO_Central"/>
</dbReference>
<dbReference type="InterPro" id="IPR050182">
    <property type="entry name" value="Cytochrome_P450_fam2"/>
</dbReference>
<dbReference type="PRINTS" id="PR00385">
    <property type="entry name" value="P450"/>
</dbReference>
<comment type="similarity">
    <text evidence="4">Belongs to the cytochrome P450 family.</text>
</comment>
<dbReference type="InterPro" id="IPR020469">
    <property type="entry name" value="Cyt_P450_CYP2_fam"/>
</dbReference>
<feature type="binding site" description="axial binding residue" evidence="13">
    <location>
        <position position="362"/>
    </location>
    <ligand>
        <name>heme</name>
        <dbReference type="ChEBI" id="CHEBI:30413"/>
    </ligand>
    <ligandPart>
        <name>Fe</name>
        <dbReference type="ChEBI" id="CHEBI:18248"/>
    </ligandPart>
</feature>
<evidence type="ECO:0000256" key="2">
    <source>
        <dbReference type="ARBA" id="ARBA00004174"/>
    </source>
</evidence>
<protein>
    <recommendedName>
        <fullName evidence="18">Cytochrome P450 family 2 subfamily F member 1</fullName>
    </recommendedName>
</protein>
<evidence type="ECO:0000256" key="8">
    <source>
        <dbReference type="ARBA" id="ARBA00022848"/>
    </source>
</evidence>